<reference evidence="7" key="1">
    <citation type="submission" date="2022-11" db="EMBL/GenBank/DDBJ databases">
        <authorList>
            <person name="Scott C."/>
            <person name="Bruce N."/>
        </authorList>
    </citation>
    <scope>NUCLEOTIDE SEQUENCE</scope>
</reference>
<feature type="region of interest" description="Disordered" evidence="5">
    <location>
        <begin position="90"/>
        <end position="208"/>
    </location>
</feature>
<evidence type="ECO:0000259" key="6">
    <source>
        <dbReference type="Pfam" id="PF05843"/>
    </source>
</evidence>
<dbReference type="GO" id="GO:0005634">
    <property type="term" value="C:nucleus"/>
    <property type="evidence" value="ECO:0007669"/>
    <property type="project" value="UniProtKB-SubCell"/>
</dbReference>
<evidence type="ECO:0000256" key="3">
    <source>
        <dbReference type="ARBA" id="ARBA00023242"/>
    </source>
</evidence>
<dbReference type="AlphaFoldDB" id="A0A9P1HD59"/>
<keyword evidence="8" id="KW-1185">Reference proteome</keyword>
<organism evidence="7 8">
    <name type="scientific">Parascedosporium putredinis</name>
    <dbReference type="NCBI Taxonomy" id="1442378"/>
    <lineage>
        <taxon>Eukaryota</taxon>
        <taxon>Fungi</taxon>
        <taxon>Dikarya</taxon>
        <taxon>Ascomycota</taxon>
        <taxon>Pezizomycotina</taxon>
        <taxon>Sordariomycetes</taxon>
        <taxon>Hypocreomycetidae</taxon>
        <taxon>Microascales</taxon>
        <taxon>Microascaceae</taxon>
        <taxon>Parascedosporium</taxon>
    </lineage>
</organism>
<dbReference type="InterPro" id="IPR008847">
    <property type="entry name" value="Suf"/>
</dbReference>
<accession>A0A9P1HD59</accession>
<dbReference type="EMBL" id="CALLCH030000020">
    <property type="protein sequence ID" value="CAI4219605.1"/>
    <property type="molecule type" value="Genomic_DNA"/>
</dbReference>
<evidence type="ECO:0000256" key="5">
    <source>
        <dbReference type="SAM" id="MobiDB-lite"/>
    </source>
</evidence>
<feature type="compositionally biased region" description="Acidic residues" evidence="5">
    <location>
        <begin position="143"/>
        <end position="165"/>
    </location>
</feature>
<feature type="compositionally biased region" description="Acidic residues" evidence="5">
    <location>
        <begin position="192"/>
        <end position="208"/>
    </location>
</feature>
<dbReference type="SMART" id="SM00386">
    <property type="entry name" value="HAT"/>
    <property type="match status" value="5"/>
</dbReference>
<evidence type="ECO:0000313" key="8">
    <source>
        <dbReference type="Proteomes" id="UP000838763"/>
    </source>
</evidence>
<comment type="subcellular location">
    <subcellularLocation>
        <location evidence="4">Nucleus</location>
    </subcellularLocation>
    <subcellularLocation>
        <location evidence="4">Cytoplasm</location>
    </subcellularLocation>
    <text evidence="4">Nucleus and/or cytoplasm.</text>
</comment>
<feature type="compositionally biased region" description="Low complexity" evidence="5">
    <location>
        <begin position="222"/>
        <end position="232"/>
    </location>
</feature>
<evidence type="ECO:0000313" key="7">
    <source>
        <dbReference type="EMBL" id="CAI4219605.1"/>
    </source>
</evidence>
<feature type="region of interest" description="Disordered" evidence="5">
    <location>
        <begin position="222"/>
        <end position="259"/>
    </location>
</feature>
<dbReference type="OrthoDB" id="26282at2759"/>
<dbReference type="GO" id="GO:0180010">
    <property type="term" value="P:co-transcriptional mRNA 3'-end processing, cleavage and polyadenylation pathway"/>
    <property type="evidence" value="ECO:0007669"/>
    <property type="project" value="UniProtKB-UniRule"/>
</dbReference>
<gene>
    <name evidence="7" type="ORF">PPNO1_LOCUS9158</name>
</gene>
<sequence length="751" mass="84079">MHGFFHLDRKLHDTFLRPHSISHLETPGIEPFTLLRLIYGFGSLYHRDSFKAPSIRDQALAARVRTSTPVHAPDLNRLCNRHRIADPLRLATMSADESSDKAPYEGASWEEGDLEGDGPDDYQPEIQLSDEHTQDPSLTGDQDSGEYGENGEDFGDDGAEYDPEAVDAPSETAAPESKSSKPQTTGGFIIQDDSDDDNDDDDDEGDEDGAVPVAVQTVIAARSASATADTSAHNQPASTAAPRTLDAQVTNGSTPPLAPGNAVTAIPGQDTLDRVAVLEDRVKADPRGDMDAWLGLIEEYRRRNCLDELRSAYNRFLEVFPQSAEAWASWVELELGLNNFVEAERLFGRCLMLAPNVRLWTVYLNYIRRRNDLNSDADGRARKVVTQAYEFVIDTIGVDKDSAQIWQDYIQFIRSAPGQIGGGNWQDQQKMDQLRKAYQRAICVPTLAVNNLWKEYDQFEMGLNKMTGRKFIQERSPSYMSAKSANIALENITRNLKRTTYPRLPPAPGFEGDVEFSEQIEIWKKWIAWEKEDPLALEPEEPAVFKQRILHCYRQALMALRFVPELWVDAAEWCFRNQITQNNQDTGLELLTQGVEANPESVLLALKHADRIELTHVGGESDDAKREFAAAVRAPYNKVLETLYDMCKDLKEKEQTDVAQVERIFAQNTATAGGYDDDDDDDGAGAFSAVEKENRLKAVRQGYAARTELLSKTISHVWIALARAMRRIKARVALAKEDYAKSLWKLASVEG</sequence>
<dbReference type="Pfam" id="PF05843">
    <property type="entry name" value="Suf"/>
    <property type="match status" value="1"/>
</dbReference>
<protein>
    <recommendedName>
        <fullName evidence="4">mRNA 3'-end-processing protein RNA14</fullName>
    </recommendedName>
</protein>
<dbReference type="Proteomes" id="UP000838763">
    <property type="component" value="Unassembled WGS sequence"/>
</dbReference>
<keyword evidence="4" id="KW-0963">Cytoplasm</keyword>
<dbReference type="InterPro" id="IPR011990">
    <property type="entry name" value="TPR-like_helical_dom_sf"/>
</dbReference>
<dbReference type="GO" id="GO:0005737">
    <property type="term" value="C:cytoplasm"/>
    <property type="evidence" value="ECO:0007669"/>
    <property type="project" value="UniProtKB-SubCell"/>
</dbReference>
<keyword evidence="2" id="KW-0677">Repeat</keyword>
<proteinExistence type="predicted"/>
<dbReference type="GO" id="GO:0003729">
    <property type="term" value="F:mRNA binding"/>
    <property type="evidence" value="ECO:0007669"/>
    <property type="project" value="TreeGrafter"/>
</dbReference>
<dbReference type="Gene3D" id="1.25.40.1040">
    <property type="match status" value="1"/>
</dbReference>
<dbReference type="PANTHER" id="PTHR19980">
    <property type="entry name" value="RNA CLEAVAGE STIMULATION FACTOR"/>
    <property type="match status" value="1"/>
</dbReference>
<evidence type="ECO:0000256" key="2">
    <source>
        <dbReference type="ARBA" id="ARBA00022737"/>
    </source>
</evidence>
<evidence type="ECO:0000256" key="4">
    <source>
        <dbReference type="RuleBase" id="RU369035"/>
    </source>
</evidence>
<dbReference type="PANTHER" id="PTHR19980:SF0">
    <property type="entry name" value="CLEAVAGE STIMULATION FACTOR SUBUNIT 3"/>
    <property type="match status" value="1"/>
</dbReference>
<feature type="domain" description="Suppressor of forked" evidence="6">
    <location>
        <begin position="274"/>
        <end position="730"/>
    </location>
</feature>
<comment type="function">
    <text evidence="1 4">Component of the cleavage factor IA (CFIA) complex, which is involved in the endonucleolytic cleavage during polyadenylation-dependent pre-mRNA 3'-end formation.</text>
</comment>
<keyword evidence="3 4" id="KW-0539">Nucleus</keyword>
<keyword evidence="4" id="KW-0507">mRNA processing</keyword>
<evidence type="ECO:0000256" key="1">
    <source>
        <dbReference type="ARBA" id="ARBA00002863"/>
    </source>
</evidence>
<feature type="compositionally biased region" description="Acidic residues" evidence="5">
    <location>
        <begin position="108"/>
        <end position="123"/>
    </location>
</feature>
<name>A0A9P1HD59_9PEZI</name>
<comment type="caution">
    <text evidence="7">The sequence shown here is derived from an EMBL/GenBank/DDBJ whole genome shotgun (WGS) entry which is preliminary data.</text>
</comment>
<dbReference type="SUPFAM" id="SSF48452">
    <property type="entry name" value="TPR-like"/>
    <property type="match status" value="1"/>
</dbReference>
<dbReference type="InterPro" id="IPR045243">
    <property type="entry name" value="Rna14-like"/>
</dbReference>
<dbReference type="InterPro" id="IPR003107">
    <property type="entry name" value="HAT"/>
</dbReference>